<keyword evidence="2" id="KW-0378">Hydrolase</keyword>
<dbReference type="GO" id="GO:0047617">
    <property type="term" value="F:fatty acyl-CoA hydrolase activity"/>
    <property type="evidence" value="ECO:0007669"/>
    <property type="project" value="InterPro"/>
</dbReference>
<dbReference type="Pfam" id="PF03061">
    <property type="entry name" value="4HBT"/>
    <property type="match status" value="1"/>
</dbReference>
<evidence type="ECO:0000259" key="3">
    <source>
        <dbReference type="Pfam" id="PF03061"/>
    </source>
</evidence>
<dbReference type="Proteomes" id="UP000466307">
    <property type="component" value="Unassembled WGS sequence"/>
</dbReference>
<dbReference type="AlphaFoldDB" id="A0A7K3LT15"/>
<dbReference type="SUPFAM" id="SSF54637">
    <property type="entry name" value="Thioesterase/thiol ester dehydrase-isomerase"/>
    <property type="match status" value="1"/>
</dbReference>
<dbReference type="CDD" id="cd03443">
    <property type="entry name" value="PaaI_thioesterase"/>
    <property type="match status" value="1"/>
</dbReference>
<proteinExistence type="inferred from homology"/>
<comment type="caution">
    <text evidence="4">The sequence shown here is derived from an EMBL/GenBank/DDBJ whole genome shotgun (WGS) entry which is preliminary data.</text>
</comment>
<dbReference type="InterPro" id="IPR029069">
    <property type="entry name" value="HotDog_dom_sf"/>
</dbReference>
<evidence type="ECO:0000313" key="5">
    <source>
        <dbReference type="Proteomes" id="UP000466307"/>
    </source>
</evidence>
<dbReference type="EMBL" id="JAADZU010000066">
    <property type="protein sequence ID" value="NDK91379.1"/>
    <property type="molecule type" value="Genomic_DNA"/>
</dbReference>
<protein>
    <submittedName>
        <fullName evidence="4">PaaI family thioesterase</fullName>
    </submittedName>
</protein>
<feature type="domain" description="Thioesterase" evidence="3">
    <location>
        <begin position="220"/>
        <end position="298"/>
    </location>
</feature>
<dbReference type="Gene3D" id="3.10.129.10">
    <property type="entry name" value="Hotdog Thioesterase"/>
    <property type="match status" value="1"/>
</dbReference>
<dbReference type="InterPro" id="IPR039298">
    <property type="entry name" value="ACOT13"/>
</dbReference>
<dbReference type="PANTHER" id="PTHR21660">
    <property type="entry name" value="THIOESTERASE SUPERFAMILY MEMBER-RELATED"/>
    <property type="match status" value="1"/>
</dbReference>
<comment type="similarity">
    <text evidence="1">Belongs to the thioesterase PaaI family.</text>
</comment>
<dbReference type="RefSeq" id="WP_053778522.1">
    <property type="nucleotide sequence ID" value="NZ_JAADZU010000066.1"/>
</dbReference>
<dbReference type="PANTHER" id="PTHR21660:SF1">
    <property type="entry name" value="ACYL-COENZYME A THIOESTERASE 13"/>
    <property type="match status" value="1"/>
</dbReference>
<reference evidence="4 5" key="1">
    <citation type="submission" date="2020-01" db="EMBL/GenBank/DDBJ databases">
        <title>Investigation of new actinobacteria for the biodesulphurisation of diesel fuel.</title>
        <authorList>
            <person name="Athi Narayanan S.M."/>
        </authorList>
    </citation>
    <scope>NUCLEOTIDE SEQUENCE [LARGE SCALE GENOMIC DNA]</scope>
    <source>
        <strain evidence="4 5">213E</strain>
    </source>
</reference>
<keyword evidence="5" id="KW-1185">Reference proteome</keyword>
<accession>A0A7K3LT15</accession>
<name>A0A7K3LT15_9ACTN</name>
<evidence type="ECO:0000256" key="1">
    <source>
        <dbReference type="ARBA" id="ARBA00008324"/>
    </source>
</evidence>
<dbReference type="InterPro" id="IPR003736">
    <property type="entry name" value="PAAI_dom"/>
</dbReference>
<gene>
    <name evidence="4" type="ORF">GYA93_17590</name>
</gene>
<dbReference type="InterPro" id="IPR006683">
    <property type="entry name" value="Thioestr_dom"/>
</dbReference>
<evidence type="ECO:0000313" key="4">
    <source>
        <dbReference type="EMBL" id="NDK91379.1"/>
    </source>
</evidence>
<organism evidence="4 5">
    <name type="scientific">Gordonia desulfuricans</name>
    <dbReference type="NCBI Taxonomy" id="89051"/>
    <lineage>
        <taxon>Bacteria</taxon>
        <taxon>Bacillati</taxon>
        <taxon>Actinomycetota</taxon>
        <taxon>Actinomycetes</taxon>
        <taxon>Mycobacteriales</taxon>
        <taxon>Gordoniaceae</taxon>
        <taxon>Gordonia</taxon>
    </lineage>
</organism>
<dbReference type="NCBIfam" id="TIGR00369">
    <property type="entry name" value="unchar_dom_1"/>
    <property type="match status" value="1"/>
</dbReference>
<sequence>MTEAPSVPAATTESATPMSVLHIGHMVVEGTTIRAEQQLCARFADHRGRIDLPALGVLFDHVAGIPFFRLGAEAGALSMQARLAMSGLGHIDVDEKISCSAEVVMHDDGTGITTVDIRTSDGTLGCTGLARNMRVARPAAGDEDETPIAVDTPDCDGHGIELPGPVPAHLDGRDVIAEIAEGRRPIGPLAELLGGRIEFDGDTGMLRFTAATDPWMANVFGTMHGGVIATIIGQAFSLAGQAHAAAGKDYRVGDLTFGFYRSPAVGGVDVVVDVTPVKIGRRIAAFRATMVDADGKLLADGSADIHYS</sequence>
<evidence type="ECO:0000256" key="2">
    <source>
        <dbReference type="ARBA" id="ARBA00022801"/>
    </source>
</evidence>